<comment type="caution">
    <text evidence="1">The sequence shown here is derived from an EMBL/GenBank/DDBJ whole genome shotgun (WGS) entry which is preliminary data.</text>
</comment>
<protein>
    <submittedName>
        <fullName evidence="1">Uncharacterized protein</fullName>
    </submittedName>
</protein>
<name>A0AAV4S1Q2_9ARAC</name>
<dbReference type="Proteomes" id="UP001054837">
    <property type="component" value="Unassembled WGS sequence"/>
</dbReference>
<organism evidence="1 2">
    <name type="scientific">Caerostris darwini</name>
    <dbReference type="NCBI Taxonomy" id="1538125"/>
    <lineage>
        <taxon>Eukaryota</taxon>
        <taxon>Metazoa</taxon>
        <taxon>Ecdysozoa</taxon>
        <taxon>Arthropoda</taxon>
        <taxon>Chelicerata</taxon>
        <taxon>Arachnida</taxon>
        <taxon>Araneae</taxon>
        <taxon>Araneomorphae</taxon>
        <taxon>Entelegynae</taxon>
        <taxon>Araneoidea</taxon>
        <taxon>Araneidae</taxon>
        <taxon>Caerostris</taxon>
    </lineage>
</organism>
<gene>
    <name evidence="1" type="ORF">CDAR_172841</name>
</gene>
<sequence length="113" mass="13098">MIHKSVVPTLVLDPLFSWKRAQTCHFPPLGQVGKLFQQTRYHPTRRFEKVFRCSLGGRCKSAISHPSGGDFNKAFHSFAQGRYKLTRYHPTRRFEKVFRCSLGGKYKFAISHP</sequence>
<dbReference type="EMBL" id="BPLQ01006981">
    <property type="protein sequence ID" value="GIY26889.1"/>
    <property type="molecule type" value="Genomic_DNA"/>
</dbReference>
<dbReference type="AlphaFoldDB" id="A0AAV4S1Q2"/>
<evidence type="ECO:0000313" key="2">
    <source>
        <dbReference type="Proteomes" id="UP001054837"/>
    </source>
</evidence>
<keyword evidence="2" id="KW-1185">Reference proteome</keyword>
<evidence type="ECO:0000313" key="1">
    <source>
        <dbReference type="EMBL" id="GIY26889.1"/>
    </source>
</evidence>
<reference evidence="1 2" key="1">
    <citation type="submission" date="2021-06" db="EMBL/GenBank/DDBJ databases">
        <title>Caerostris darwini draft genome.</title>
        <authorList>
            <person name="Kono N."/>
            <person name="Arakawa K."/>
        </authorList>
    </citation>
    <scope>NUCLEOTIDE SEQUENCE [LARGE SCALE GENOMIC DNA]</scope>
</reference>
<proteinExistence type="predicted"/>
<accession>A0AAV4S1Q2</accession>